<dbReference type="InterPro" id="IPR008147">
    <property type="entry name" value="Gln_synt_N"/>
</dbReference>
<comment type="caution">
    <text evidence="7">The sequence shown here is derived from an EMBL/GenBank/DDBJ whole genome shotgun (WGS) entry which is preliminary data.</text>
</comment>
<sequence length="73" mass="8044">MSSWENGYGDFGMVPDPATLRPVPWHEGTALLIADLAWHDGSPVVAAPRQILRRQLDRLAELGYTAQVGTELE</sequence>
<keyword evidence="4" id="KW-0067">ATP-binding</keyword>
<gene>
    <name evidence="7" type="ORF">G3M58_18670</name>
</gene>
<proteinExistence type="inferred from homology"/>
<dbReference type="PANTHER" id="PTHR43785">
    <property type="entry name" value="GAMMA-GLUTAMYLPUTRESCINE SYNTHETASE"/>
    <property type="match status" value="1"/>
</dbReference>
<evidence type="ECO:0000256" key="5">
    <source>
        <dbReference type="PROSITE-ProRule" id="PRU01330"/>
    </source>
</evidence>
<name>A0A6G3WSG5_9ACTN</name>
<feature type="domain" description="GS beta-grasp" evidence="6">
    <location>
        <begin position="1"/>
        <end position="41"/>
    </location>
</feature>
<keyword evidence="3" id="KW-0547">Nucleotide-binding</keyword>
<accession>A0A6G3WSG5</accession>
<dbReference type="GO" id="GO:0004356">
    <property type="term" value="F:glutamine synthetase activity"/>
    <property type="evidence" value="ECO:0007669"/>
    <property type="project" value="InterPro"/>
</dbReference>
<dbReference type="Gene3D" id="3.10.20.70">
    <property type="entry name" value="Glutamine synthetase, N-terminal domain"/>
    <property type="match status" value="1"/>
</dbReference>
<reference evidence="7" key="1">
    <citation type="submission" date="2020-01" db="EMBL/GenBank/DDBJ databases">
        <title>Insect and environment-associated Actinomycetes.</title>
        <authorList>
            <person name="Currrie C."/>
            <person name="Chevrette M."/>
            <person name="Carlson C."/>
            <person name="Stubbendieck R."/>
            <person name="Wendt-Pienkowski E."/>
        </authorList>
    </citation>
    <scope>NUCLEOTIDE SEQUENCE</scope>
    <source>
        <strain evidence="7">SID7499</strain>
    </source>
</reference>
<evidence type="ECO:0000256" key="4">
    <source>
        <dbReference type="ARBA" id="ARBA00022840"/>
    </source>
</evidence>
<evidence type="ECO:0000313" key="7">
    <source>
        <dbReference type="EMBL" id="NEE08469.1"/>
    </source>
</evidence>
<evidence type="ECO:0000259" key="6">
    <source>
        <dbReference type="PROSITE" id="PS51986"/>
    </source>
</evidence>
<evidence type="ECO:0000256" key="2">
    <source>
        <dbReference type="ARBA" id="ARBA00022598"/>
    </source>
</evidence>
<dbReference type="SUPFAM" id="SSF54368">
    <property type="entry name" value="Glutamine synthetase, N-terminal domain"/>
    <property type="match status" value="1"/>
</dbReference>
<dbReference type="GO" id="GO:0006542">
    <property type="term" value="P:glutamine biosynthetic process"/>
    <property type="evidence" value="ECO:0007669"/>
    <property type="project" value="InterPro"/>
</dbReference>
<feature type="non-terminal residue" evidence="7">
    <location>
        <position position="1"/>
    </location>
</feature>
<dbReference type="GO" id="GO:0005524">
    <property type="term" value="F:ATP binding"/>
    <property type="evidence" value="ECO:0007669"/>
    <property type="project" value="UniProtKB-KW"/>
</dbReference>
<organism evidence="7">
    <name type="scientific">Streptomyces sp. SID7499</name>
    <dbReference type="NCBI Taxonomy" id="2706086"/>
    <lineage>
        <taxon>Bacteria</taxon>
        <taxon>Bacillati</taxon>
        <taxon>Actinomycetota</taxon>
        <taxon>Actinomycetes</taxon>
        <taxon>Kitasatosporales</taxon>
        <taxon>Streptomycetaceae</taxon>
        <taxon>Streptomyces</taxon>
    </lineage>
</organism>
<dbReference type="PROSITE" id="PS51986">
    <property type="entry name" value="GS_BETA_GRASP"/>
    <property type="match status" value="1"/>
</dbReference>
<protein>
    <submittedName>
        <fullName evidence="7">Glutamine synthetase</fullName>
    </submittedName>
</protein>
<feature type="non-terminal residue" evidence="7">
    <location>
        <position position="73"/>
    </location>
</feature>
<dbReference type="InterPro" id="IPR036651">
    <property type="entry name" value="Gln_synt_N_sf"/>
</dbReference>
<evidence type="ECO:0000256" key="1">
    <source>
        <dbReference type="ARBA" id="ARBA00009897"/>
    </source>
</evidence>
<dbReference type="EMBL" id="JAAGMN010001891">
    <property type="protein sequence ID" value="NEE08469.1"/>
    <property type="molecule type" value="Genomic_DNA"/>
</dbReference>
<dbReference type="AlphaFoldDB" id="A0A6G3WSG5"/>
<evidence type="ECO:0000256" key="3">
    <source>
        <dbReference type="ARBA" id="ARBA00022741"/>
    </source>
</evidence>
<keyword evidence="2" id="KW-0436">Ligase</keyword>
<comment type="similarity">
    <text evidence="1 5">Belongs to the glutamine synthetase family.</text>
</comment>
<dbReference type="PANTHER" id="PTHR43785:SF12">
    <property type="entry name" value="TYPE-1 GLUTAMINE SYNTHETASE 2"/>
    <property type="match status" value="1"/>
</dbReference>